<dbReference type="EMBL" id="QGDQ01000034">
    <property type="protein sequence ID" value="PWJ47868.1"/>
    <property type="molecule type" value="Genomic_DNA"/>
</dbReference>
<evidence type="ECO:0000259" key="9">
    <source>
        <dbReference type="PROSITE" id="PS50928"/>
    </source>
</evidence>
<evidence type="ECO:0000256" key="7">
    <source>
        <dbReference type="RuleBase" id="RU363032"/>
    </source>
</evidence>
<evidence type="ECO:0000313" key="11">
    <source>
        <dbReference type="Proteomes" id="UP000245469"/>
    </source>
</evidence>
<keyword evidence="4 7" id="KW-0812">Transmembrane</keyword>
<reference evidence="10 11" key="1">
    <citation type="submission" date="2018-03" db="EMBL/GenBank/DDBJ databases">
        <title>Genomic Encyclopedia of Archaeal and Bacterial Type Strains, Phase II (KMG-II): from individual species to whole genera.</title>
        <authorList>
            <person name="Goeker M."/>
        </authorList>
    </citation>
    <scope>NUCLEOTIDE SEQUENCE [LARGE SCALE GENOMIC DNA]</scope>
    <source>
        <strain evidence="10 11">DSM 44889</strain>
    </source>
</reference>
<dbReference type="SUPFAM" id="SSF161098">
    <property type="entry name" value="MetI-like"/>
    <property type="match status" value="1"/>
</dbReference>
<feature type="transmembrane region" description="Helical" evidence="7">
    <location>
        <begin position="175"/>
        <end position="197"/>
    </location>
</feature>
<accession>A0A315ZSJ4</accession>
<organism evidence="10 11">
    <name type="scientific">Quadrisphaera granulorum</name>
    <dbReference type="NCBI Taxonomy" id="317664"/>
    <lineage>
        <taxon>Bacteria</taxon>
        <taxon>Bacillati</taxon>
        <taxon>Actinomycetota</taxon>
        <taxon>Actinomycetes</taxon>
        <taxon>Kineosporiales</taxon>
        <taxon>Kineosporiaceae</taxon>
        <taxon>Quadrisphaera</taxon>
    </lineage>
</organism>
<sequence length="311" mass="32917">MSTTQVTPVSATGAPPAGGNRRPPRVRRPDARGRSAATRRSPGAVVVLIALAVLAVITLLPVLLAALNAVKSPADYVANGPLALPRSFDLTGITSFWQSVDFTGKLLNSVLISGSVAVIAVVLSLLTAYAIGIGRIRGSFGVLAVFMVAFTLPQEALIYPLYVMAKAVGLYDTKLSVIIVLAVLQSAFGTYLLSSVLHTFPAEVLEAARMDGAGTFRVLWSIVMPLTRPTLVVLATFFFIWTWNEFFIPLVLLPSNENQTVSVALGALFGQYTSDPVTSAAAALVGVLPALVFFLVFQRTLMKGVNIGAVK</sequence>
<keyword evidence="3" id="KW-1003">Cell membrane</keyword>
<dbReference type="PANTHER" id="PTHR43744">
    <property type="entry name" value="ABC TRANSPORTER PERMEASE PROTEIN MG189-RELATED-RELATED"/>
    <property type="match status" value="1"/>
</dbReference>
<evidence type="ECO:0000256" key="8">
    <source>
        <dbReference type="SAM" id="MobiDB-lite"/>
    </source>
</evidence>
<comment type="subcellular location">
    <subcellularLocation>
        <location evidence="1 7">Cell membrane</location>
        <topology evidence="1 7">Multi-pass membrane protein</topology>
    </subcellularLocation>
</comment>
<evidence type="ECO:0000256" key="4">
    <source>
        <dbReference type="ARBA" id="ARBA00022692"/>
    </source>
</evidence>
<feature type="compositionally biased region" description="Low complexity" evidence="8">
    <location>
        <begin position="11"/>
        <end position="21"/>
    </location>
</feature>
<name>A0A315ZSJ4_9ACTN</name>
<evidence type="ECO:0000256" key="6">
    <source>
        <dbReference type="ARBA" id="ARBA00023136"/>
    </source>
</evidence>
<comment type="caution">
    <text evidence="10">The sequence shown here is derived from an EMBL/GenBank/DDBJ whole genome shotgun (WGS) entry which is preliminary data.</text>
</comment>
<feature type="domain" description="ABC transmembrane type-1" evidence="9">
    <location>
        <begin position="106"/>
        <end position="297"/>
    </location>
</feature>
<feature type="transmembrane region" description="Helical" evidence="7">
    <location>
        <begin position="277"/>
        <end position="297"/>
    </location>
</feature>
<dbReference type="Pfam" id="PF00528">
    <property type="entry name" value="BPD_transp_1"/>
    <property type="match status" value="1"/>
</dbReference>
<proteinExistence type="inferred from homology"/>
<gene>
    <name evidence="10" type="ORF">BXY45_13443</name>
</gene>
<feature type="transmembrane region" description="Helical" evidence="7">
    <location>
        <begin position="140"/>
        <end position="163"/>
    </location>
</feature>
<dbReference type="PROSITE" id="PS50928">
    <property type="entry name" value="ABC_TM1"/>
    <property type="match status" value="1"/>
</dbReference>
<evidence type="ECO:0000256" key="5">
    <source>
        <dbReference type="ARBA" id="ARBA00022989"/>
    </source>
</evidence>
<feature type="transmembrane region" description="Helical" evidence="7">
    <location>
        <begin position="44"/>
        <end position="67"/>
    </location>
</feature>
<feature type="compositionally biased region" description="Polar residues" evidence="8">
    <location>
        <begin position="1"/>
        <end position="10"/>
    </location>
</feature>
<dbReference type="InterPro" id="IPR000515">
    <property type="entry name" value="MetI-like"/>
</dbReference>
<comment type="similarity">
    <text evidence="7">Belongs to the binding-protein-dependent transport system permease family.</text>
</comment>
<dbReference type="PANTHER" id="PTHR43744:SF12">
    <property type="entry name" value="ABC TRANSPORTER PERMEASE PROTEIN MG189-RELATED"/>
    <property type="match status" value="1"/>
</dbReference>
<dbReference type="GO" id="GO:0005886">
    <property type="term" value="C:plasma membrane"/>
    <property type="evidence" value="ECO:0007669"/>
    <property type="project" value="UniProtKB-SubCell"/>
</dbReference>
<dbReference type="CDD" id="cd06261">
    <property type="entry name" value="TM_PBP2"/>
    <property type="match status" value="1"/>
</dbReference>
<keyword evidence="11" id="KW-1185">Reference proteome</keyword>
<feature type="transmembrane region" description="Helical" evidence="7">
    <location>
        <begin position="218"/>
        <end position="243"/>
    </location>
</feature>
<evidence type="ECO:0000256" key="3">
    <source>
        <dbReference type="ARBA" id="ARBA00022475"/>
    </source>
</evidence>
<keyword evidence="6 7" id="KW-0472">Membrane</keyword>
<keyword evidence="5 7" id="KW-1133">Transmembrane helix</keyword>
<feature type="transmembrane region" description="Helical" evidence="7">
    <location>
        <begin position="106"/>
        <end position="128"/>
    </location>
</feature>
<dbReference type="Proteomes" id="UP000245469">
    <property type="component" value="Unassembled WGS sequence"/>
</dbReference>
<evidence type="ECO:0000256" key="2">
    <source>
        <dbReference type="ARBA" id="ARBA00022448"/>
    </source>
</evidence>
<evidence type="ECO:0000313" key="10">
    <source>
        <dbReference type="EMBL" id="PWJ47868.1"/>
    </source>
</evidence>
<keyword evidence="2 7" id="KW-0813">Transport</keyword>
<dbReference type="OrthoDB" id="61122at2"/>
<dbReference type="Gene3D" id="1.10.3720.10">
    <property type="entry name" value="MetI-like"/>
    <property type="match status" value="1"/>
</dbReference>
<protein>
    <submittedName>
        <fullName evidence="10">Raffinose/stachyose/melibiose transport system permease protein</fullName>
    </submittedName>
</protein>
<dbReference type="RefSeq" id="WP_109776245.1">
    <property type="nucleotide sequence ID" value="NZ_QGDQ01000034.1"/>
</dbReference>
<evidence type="ECO:0000256" key="1">
    <source>
        <dbReference type="ARBA" id="ARBA00004651"/>
    </source>
</evidence>
<dbReference type="AlphaFoldDB" id="A0A315ZSJ4"/>
<dbReference type="GO" id="GO:0055085">
    <property type="term" value="P:transmembrane transport"/>
    <property type="evidence" value="ECO:0007669"/>
    <property type="project" value="InterPro"/>
</dbReference>
<feature type="region of interest" description="Disordered" evidence="8">
    <location>
        <begin position="1"/>
        <end position="37"/>
    </location>
</feature>
<dbReference type="InterPro" id="IPR035906">
    <property type="entry name" value="MetI-like_sf"/>
</dbReference>